<dbReference type="CDD" id="cd08421">
    <property type="entry name" value="PBP2_LTTR_like_1"/>
    <property type="match status" value="1"/>
</dbReference>
<comment type="caution">
    <text evidence="6">The sequence shown here is derived from an EMBL/GenBank/DDBJ whole genome shotgun (WGS) entry which is preliminary data.</text>
</comment>
<dbReference type="InterPro" id="IPR050950">
    <property type="entry name" value="HTH-type_LysR_regulators"/>
</dbReference>
<evidence type="ECO:0000259" key="5">
    <source>
        <dbReference type="PROSITE" id="PS50931"/>
    </source>
</evidence>
<dbReference type="AlphaFoldDB" id="A0A1Q9B0U1"/>
<feature type="domain" description="HTH lysR-type" evidence="5">
    <location>
        <begin position="3"/>
        <end position="60"/>
    </location>
</feature>
<dbReference type="InterPro" id="IPR005119">
    <property type="entry name" value="LysR_subst-bd"/>
</dbReference>
<dbReference type="PROSITE" id="PS50931">
    <property type="entry name" value="HTH_LYSR"/>
    <property type="match status" value="1"/>
</dbReference>
<dbReference type="PANTHER" id="PTHR30419:SF2">
    <property type="entry name" value="LYSR FAMILY TRANSCRIPTIONAL REGULATOR"/>
    <property type="match status" value="1"/>
</dbReference>
<evidence type="ECO:0000313" key="7">
    <source>
        <dbReference type="Proteomes" id="UP000186364"/>
    </source>
</evidence>
<sequence length="292" mass="31810">MRPDLDDLRLYRHIAEAGSITAGAARAHIALAAASTRLRDIELAVGTQLMARSRQGITLTPAGHALLAHAQDLLAQAERMQEDLASYADRAGGHVRLLCNTNALTEFLPEVLGRFLTAYPGTTIDLQERLSDEIVRMVARGLADIGIVAGTVETGALRVIPFRSDRFVIVAPKGDPLGDRESIAFADVLDRDLVGLEQTSALQRFLAGRAERDGRRLRLRVQLRSFDAVCLLVEAGVGVGIVPETTAHRAARIMALTIIPLQDSWARRDLQLCLRAQGDMSPSLRRLIDCLV</sequence>
<dbReference type="SUPFAM" id="SSF53850">
    <property type="entry name" value="Periplasmic binding protein-like II"/>
    <property type="match status" value="1"/>
</dbReference>
<dbReference type="InterPro" id="IPR000847">
    <property type="entry name" value="LysR_HTH_N"/>
</dbReference>
<gene>
    <name evidence="6" type="ORF">BJF93_08190</name>
</gene>
<proteinExistence type="inferred from homology"/>
<dbReference type="PANTHER" id="PTHR30419">
    <property type="entry name" value="HTH-TYPE TRANSCRIPTIONAL REGULATOR YBHD"/>
    <property type="match status" value="1"/>
</dbReference>
<dbReference type="RefSeq" id="WP_075626250.1">
    <property type="nucleotide sequence ID" value="NZ_FOAM01000005.1"/>
</dbReference>
<dbReference type="GO" id="GO:0003677">
    <property type="term" value="F:DNA binding"/>
    <property type="evidence" value="ECO:0007669"/>
    <property type="project" value="UniProtKB-KW"/>
</dbReference>
<evidence type="ECO:0000256" key="1">
    <source>
        <dbReference type="ARBA" id="ARBA00009437"/>
    </source>
</evidence>
<dbReference type="Gene3D" id="3.40.190.290">
    <property type="match status" value="1"/>
</dbReference>
<dbReference type="EMBL" id="MKIP01000031">
    <property type="protein sequence ID" value="OLP61587.1"/>
    <property type="molecule type" value="Genomic_DNA"/>
</dbReference>
<dbReference type="SUPFAM" id="SSF46785">
    <property type="entry name" value="Winged helix' DNA-binding domain"/>
    <property type="match status" value="1"/>
</dbReference>
<dbReference type="GO" id="GO:0005829">
    <property type="term" value="C:cytosol"/>
    <property type="evidence" value="ECO:0007669"/>
    <property type="project" value="TreeGrafter"/>
</dbReference>
<evidence type="ECO:0000313" key="6">
    <source>
        <dbReference type="EMBL" id="OLP61587.1"/>
    </source>
</evidence>
<evidence type="ECO:0000256" key="2">
    <source>
        <dbReference type="ARBA" id="ARBA00023015"/>
    </source>
</evidence>
<dbReference type="InterPro" id="IPR036390">
    <property type="entry name" value="WH_DNA-bd_sf"/>
</dbReference>
<keyword evidence="7" id="KW-1185">Reference proteome</keyword>
<dbReference type="GO" id="GO:0003700">
    <property type="term" value="F:DNA-binding transcription factor activity"/>
    <property type="evidence" value="ECO:0007669"/>
    <property type="project" value="InterPro"/>
</dbReference>
<dbReference type="InterPro" id="IPR036388">
    <property type="entry name" value="WH-like_DNA-bd_sf"/>
</dbReference>
<reference evidence="6 7" key="1">
    <citation type="submission" date="2016-09" db="EMBL/GenBank/DDBJ databases">
        <title>Rhizobium sp. nov., a novel species isolated from the rice rhizosphere.</title>
        <authorList>
            <person name="Zhao J."/>
            <person name="Zhang X."/>
        </authorList>
    </citation>
    <scope>NUCLEOTIDE SEQUENCE [LARGE SCALE GENOMIC DNA]</scope>
    <source>
        <strain evidence="6 7">1.7048</strain>
    </source>
</reference>
<dbReference type="OrthoDB" id="9785974at2"/>
<keyword evidence="2" id="KW-0805">Transcription regulation</keyword>
<evidence type="ECO:0000256" key="4">
    <source>
        <dbReference type="ARBA" id="ARBA00023163"/>
    </source>
</evidence>
<dbReference type="Proteomes" id="UP000186364">
    <property type="component" value="Unassembled WGS sequence"/>
</dbReference>
<name>A0A1Q9B0U1_9HYPH</name>
<keyword evidence="4" id="KW-0804">Transcription</keyword>
<evidence type="ECO:0000256" key="3">
    <source>
        <dbReference type="ARBA" id="ARBA00023125"/>
    </source>
</evidence>
<dbReference type="Gene3D" id="1.10.10.10">
    <property type="entry name" value="Winged helix-like DNA-binding domain superfamily/Winged helix DNA-binding domain"/>
    <property type="match status" value="1"/>
</dbReference>
<keyword evidence="3" id="KW-0238">DNA-binding</keyword>
<dbReference type="Pfam" id="PF03466">
    <property type="entry name" value="LysR_substrate"/>
    <property type="match status" value="1"/>
</dbReference>
<dbReference type="Pfam" id="PF00126">
    <property type="entry name" value="HTH_1"/>
    <property type="match status" value="1"/>
</dbReference>
<comment type="similarity">
    <text evidence="1">Belongs to the LysR transcriptional regulatory family.</text>
</comment>
<protein>
    <submittedName>
        <fullName evidence="6">LysR family transcriptional regulator</fullName>
    </submittedName>
</protein>
<organism evidence="6 7">
    <name type="scientific">Xaviernesmea oryzae</name>
    <dbReference type="NCBI Taxonomy" id="464029"/>
    <lineage>
        <taxon>Bacteria</taxon>
        <taxon>Pseudomonadati</taxon>
        <taxon>Pseudomonadota</taxon>
        <taxon>Alphaproteobacteria</taxon>
        <taxon>Hyphomicrobiales</taxon>
        <taxon>Rhizobiaceae</taxon>
        <taxon>Rhizobium/Agrobacterium group</taxon>
        <taxon>Xaviernesmea</taxon>
    </lineage>
</organism>
<accession>A0A1Q9B0U1</accession>